<feature type="domain" description="Pyridoxamine kinase/Phosphomethylpyrimidine kinase" evidence="18">
    <location>
        <begin position="729"/>
        <end position="993"/>
    </location>
</feature>
<feature type="region of interest" description="Disordered" evidence="15">
    <location>
        <begin position="177"/>
        <end position="197"/>
    </location>
</feature>
<dbReference type="SUPFAM" id="SSF56784">
    <property type="entry name" value="HAD-like"/>
    <property type="match status" value="1"/>
</dbReference>
<evidence type="ECO:0000256" key="9">
    <source>
        <dbReference type="ARBA" id="ARBA00022842"/>
    </source>
</evidence>
<feature type="compositionally biased region" description="Basic and acidic residues" evidence="15">
    <location>
        <begin position="186"/>
        <end position="197"/>
    </location>
</feature>
<keyword evidence="6" id="KW-0547">Nucleotide-binding</keyword>
<evidence type="ECO:0000256" key="10">
    <source>
        <dbReference type="ARBA" id="ARBA00022977"/>
    </source>
</evidence>
<feature type="domain" description="Thiaminase-2/PQQC" evidence="17">
    <location>
        <begin position="202"/>
        <end position="319"/>
    </location>
</feature>
<dbReference type="GO" id="GO:0008972">
    <property type="term" value="F:phosphomethylpyrimidine kinase activity"/>
    <property type="evidence" value="ECO:0007669"/>
    <property type="project" value="InterPro"/>
</dbReference>
<evidence type="ECO:0000256" key="12">
    <source>
        <dbReference type="ARBA" id="ARBA00047334"/>
    </source>
</evidence>
<evidence type="ECO:0000313" key="22">
    <source>
        <dbReference type="Proteomes" id="UP000747110"/>
    </source>
</evidence>
<evidence type="ECO:0000256" key="1">
    <source>
        <dbReference type="ARBA" id="ARBA00001946"/>
    </source>
</evidence>
<dbReference type="HAMAP" id="MF_00097">
    <property type="entry name" value="TMP_synthase"/>
    <property type="match status" value="1"/>
</dbReference>
<comment type="catalytic activity">
    <reaction evidence="13">
        <text>2-(2-carboxy-4-methylthiazol-5-yl)ethyl phosphate + 4-amino-2-methyl-5-(diphosphooxymethyl)pyrimidine + 2 H(+) = thiamine phosphate + CO2 + diphosphate</text>
        <dbReference type="Rhea" id="RHEA:47848"/>
        <dbReference type="ChEBI" id="CHEBI:15378"/>
        <dbReference type="ChEBI" id="CHEBI:16526"/>
        <dbReference type="ChEBI" id="CHEBI:33019"/>
        <dbReference type="ChEBI" id="CHEBI:37575"/>
        <dbReference type="ChEBI" id="CHEBI:57841"/>
        <dbReference type="ChEBI" id="CHEBI:62890"/>
        <dbReference type="EC" id="2.5.1.3"/>
    </reaction>
</comment>
<dbReference type="Proteomes" id="UP000747110">
    <property type="component" value="Unassembled WGS sequence"/>
</dbReference>
<dbReference type="SUPFAM" id="SSF51391">
    <property type="entry name" value="Thiamin phosphate synthase"/>
    <property type="match status" value="1"/>
</dbReference>
<dbReference type="Pfam" id="PF03070">
    <property type="entry name" value="TENA_THI-4"/>
    <property type="match status" value="2"/>
</dbReference>
<dbReference type="GO" id="GO:0009228">
    <property type="term" value="P:thiamine biosynthetic process"/>
    <property type="evidence" value="ECO:0007669"/>
    <property type="project" value="UniProtKB-KW"/>
</dbReference>
<comment type="pathway">
    <text evidence="2">Cofactor biosynthesis; thiamine diphosphate biosynthesis; thiamine phosphate from 4-amino-2-methyl-5-diphosphomethylpyrimidine and 4-methyl-5-(2-phosphoethyl)-thiazole: step 1/1.</text>
</comment>
<evidence type="ECO:0000313" key="20">
    <source>
        <dbReference type="EMBL" id="GIM13286.1"/>
    </source>
</evidence>
<keyword evidence="7" id="KW-0418">Kinase</keyword>
<evidence type="ECO:0000256" key="13">
    <source>
        <dbReference type="ARBA" id="ARBA00047851"/>
    </source>
</evidence>
<evidence type="ECO:0000256" key="6">
    <source>
        <dbReference type="ARBA" id="ARBA00022741"/>
    </source>
</evidence>
<dbReference type="CDD" id="cd00564">
    <property type="entry name" value="TMP_TenI"/>
    <property type="match status" value="1"/>
</dbReference>
<feature type="domain" description="Thiaminase-2/PQQC" evidence="17">
    <location>
        <begin position="64"/>
        <end position="146"/>
    </location>
</feature>
<dbReference type="GO" id="GO:0046872">
    <property type="term" value="F:metal ion binding"/>
    <property type="evidence" value="ECO:0007669"/>
    <property type="project" value="UniProtKB-KW"/>
</dbReference>
<dbReference type="CDD" id="cd19368">
    <property type="entry name" value="TenA_C_AtTH2-like"/>
    <property type="match status" value="1"/>
</dbReference>
<dbReference type="EC" id="2.5.1.3" evidence="3"/>
<evidence type="ECO:0000256" key="8">
    <source>
        <dbReference type="ARBA" id="ARBA00022840"/>
    </source>
</evidence>
<dbReference type="Gene3D" id="1.20.910.10">
    <property type="entry name" value="Heme oxygenase-like"/>
    <property type="match status" value="1"/>
</dbReference>
<dbReference type="GO" id="GO:0009229">
    <property type="term" value="P:thiamine diphosphate biosynthetic process"/>
    <property type="evidence" value="ECO:0007669"/>
    <property type="project" value="UniProtKB-UniPathway"/>
</dbReference>
<dbReference type="CDD" id="cd01169">
    <property type="entry name" value="HMPP_kinase"/>
    <property type="match status" value="1"/>
</dbReference>
<evidence type="ECO:0000256" key="15">
    <source>
        <dbReference type="SAM" id="MobiDB-lite"/>
    </source>
</evidence>
<sequence>MLVFEKVCRRSSSLRIVGRGRVRRKPLPSIMTSASKIPSGLPATNGLSMELWQSVQREVYMSLHDPFVQALAQGTLDRRAFQHYVAQDAYFLKYFARAYGIALSKALALDDDTFNVLGRLLRGVHEELQLHGAYAARWGVRLPHTHTRTHVNADTPQHGVAVAVAAPAAAASGVAVGSSNGGAACGDRDNSSDDRNDGVIFTGPSAATKAYTDFLMEVAEDGGQDGGVAEILAAMLPCSRLYGFLGCALAAAHGAGLGAGETPSHEYWEWVRTYSSSEYLAIPALKEAIFDRLSVHADKARLQSLYRRAMQLEAEFFAAQPFSPPPRRIAALVVDFDETCTQRDTIGGLMRLAEAAAAAGRPTAGDSQWALSTPARLAASYVAQQEQLLREVLPEGKPDAETYDAAGLAAFLERLSDFDEHMNAVVEESGILRGSTEGEVAAAGSAVPLRPHCRETLRAALDRGIPIEVVSVHWSDVYVRAALGEGLMASTRQQGEGEGGARQAAPPAPSTSPAGITLRCNALEIGPDGFSSGTLHKRVQSARDKRRELEALGEERRAARGSAAATAANGALTVYIGDSTSDLGALLAADVGVVVGANRLLRRVAARYGVRLRPLAAAPLAAPTEPPPPDGRGVLYEAAGWEEIRAHLFGVEGPDSHEHEKTSAAAAAAAAAAAVHEPVAVASTATGVERGTSEAREDGVVMAASAAPPSPSSAAACGLPRVLSIAGSDSGGGAGIQADVKTLMARGVFAMTALTALTAQNTHGVSAVHAVPPEFLMQQIDAVLSDLGADAIKTGMLPNAEAVHVVADRIRHYRSGAAAAAPPSSTSPHGFLPLVVDPVLVSTSGHSLAEGGVAAALLRDLLPLATVATPNIPEAEALLACGPITSIGDMRRAARELQVKTRCGAVLIKGGHMKPTGTADDPADVVDILYDGEQLHELRGAWIHTGNTHGTGCTLASAIAAELAKGLPLRAAVSAARSALQTALRASVPLSLGSGVQRPFHHRHMMAATVSEPTGAAVAEGGKRGTLARVDPATLRRQLRLYGVTDPYCNKKCNRTLLEAVTLAVRGGATIIQLREKDIDGGDFVREAAAALQVCHQHGVPLIINDRVDVALAVGADGVHVGQSDLPAGLVRAMIGPARILGVSVKTPQQARDAVAAGADYLGAGAVLPTGTKDTDVIGLEGLAAVCEAAAPLPVVSIGGISAANAADTIRAGCAGIAVVSAIFAAEDVEAAARALLRVVDEALEAENPAQQQT</sequence>
<dbReference type="EMBL" id="BNCQ01000048">
    <property type="protein sequence ID" value="GIM13286.1"/>
    <property type="molecule type" value="Genomic_DNA"/>
</dbReference>
<dbReference type="NCBIfam" id="TIGR00097">
    <property type="entry name" value="HMP-P_kinase"/>
    <property type="match status" value="1"/>
</dbReference>
<dbReference type="InterPro" id="IPR016084">
    <property type="entry name" value="Haem_Oase-like_multi-hlx"/>
</dbReference>
<name>A0A8J4LX98_9CHLO</name>
<evidence type="ECO:0000313" key="19">
    <source>
        <dbReference type="EMBL" id="GIL79239.1"/>
    </source>
</evidence>
<comment type="catalytic activity">
    <reaction evidence="14">
        <text>2-[(2R,5Z)-2-carboxy-4-methylthiazol-5(2H)-ylidene]ethyl phosphate + 4-amino-2-methyl-5-(diphosphooxymethyl)pyrimidine + 2 H(+) = thiamine phosphate + CO2 + diphosphate</text>
        <dbReference type="Rhea" id="RHEA:47844"/>
        <dbReference type="ChEBI" id="CHEBI:15378"/>
        <dbReference type="ChEBI" id="CHEBI:16526"/>
        <dbReference type="ChEBI" id="CHEBI:33019"/>
        <dbReference type="ChEBI" id="CHEBI:37575"/>
        <dbReference type="ChEBI" id="CHEBI:57841"/>
        <dbReference type="ChEBI" id="CHEBI:62899"/>
        <dbReference type="EC" id="2.5.1.3"/>
    </reaction>
</comment>
<evidence type="ECO:0000256" key="2">
    <source>
        <dbReference type="ARBA" id="ARBA00005165"/>
    </source>
</evidence>
<dbReference type="FunFam" id="3.20.20.70:FF:000096">
    <property type="entry name" value="Thiamine-phosphate synthase"/>
    <property type="match status" value="1"/>
</dbReference>
<feature type="region of interest" description="Disordered" evidence="15">
    <location>
        <begin position="491"/>
        <end position="513"/>
    </location>
</feature>
<dbReference type="SUPFAM" id="SSF53613">
    <property type="entry name" value="Ribokinase-like"/>
    <property type="match status" value="1"/>
</dbReference>
<keyword evidence="9" id="KW-0460">Magnesium</keyword>
<evidence type="ECO:0000259" key="16">
    <source>
        <dbReference type="Pfam" id="PF02581"/>
    </source>
</evidence>
<dbReference type="InterPro" id="IPR022998">
    <property type="entry name" value="ThiamineP_synth_TenI"/>
</dbReference>
<keyword evidence="22" id="KW-1185">Reference proteome</keyword>
<dbReference type="InterPro" id="IPR023214">
    <property type="entry name" value="HAD_sf"/>
</dbReference>
<protein>
    <recommendedName>
        <fullName evidence="3">thiamine phosphate synthase</fullName>
        <ecNumber evidence="3">2.5.1.3</ecNumber>
    </recommendedName>
</protein>
<keyword evidence="11" id="KW-0511">Multifunctional enzyme</keyword>
<comment type="caution">
    <text evidence="20">The sequence shown here is derived from an EMBL/GenBank/DDBJ whole genome shotgun (WGS) entry which is preliminary data.</text>
</comment>
<evidence type="ECO:0000256" key="14">
    <source>
        <dbReference type="ARBA" id="ARBA00047883"/>
    </source>
</evidence>
<dbReference type="Pfam" id="PF08543">
    <property type="entry name" value="Phos_pyr_kin"/>
    <property type="match status" value="1"/>
</dbReference>
<keyword evidence="5" id="KW-0479">Metal-binding</keyword>
<dbReference type="Pfam" id="PF02581">
    <property type="entry name" value="TMP-TENI"/>
    <property type="match status" value="1"/>
</dbReference>
<dbReference type="SUPFAM" id="SSF48613">
    <property type="entry name" value="Heme oxygenase-like"/>
    <property type="match status" value="1"/>
</dbReference>
<dbReference type="AlphaFoldDB" id="A0A8J4LX98"/>
<evidence type="ECO:0000256" key="4">
    <source>
        <dbReference type="ARBA" id="ARBA00022679"/>
    </source>
</evidence>
<dbReference type="NCBIfam" id="TIGR00693">
    <property type="entry name" value="thiE"/>
    <property type="match status" value="1"/>
</dbReference>
<dbReference type="Gene3D" id="3.40.1190.20">
    <property type="match status" value="1"/>
</dbReference>
<dbReference type="GO" id="GO:0008902">
    <property type="term" value="F:hydroxymethylpyrimidine kinase activity"/>
    <property type="evidence" value="ECO:0007669"/>
    <property type="project" value="TreeGrafter"/>
</dbReference>
<proteinExistence type="inferred from homology"/>
<dbReference type="Gene3D" id="3.40.50.1000">
    <property type="entry name" value="HAD superfamily/HAD-like"/>
    <property type="match status" value="1"/>
</dbReference>
<comment type="catalytic activity">
    <reaction evidence="12">
        <text>4-methyl-5-(2-phosphooxyethyl)-thiazole + 4-amino-2-methyl-5-(diphosphooxymethyl)pyrimidine + H(+) = thiamine phosphate + diphosphate</text>
        <dbReference type="Rhea" id="RHEA:22328"/>
        <dbReference type="ChEBI" id="CHEBI:15378"/>
        <dbReference type="ChEBI" id="CHEBI:33019"/>
        <dbReference type="ChEBI" id="CHEBI:37575"/>
        <dbReference type="ChEBI" id="CHEBI:57841"/>
        <dbReference type="ChEBI" id="CHEBI:58296"/>
        <dbReference type="EC" id="2.5.1.3"/>
    </reaction>
</comment>
<reference evidence="20" key="1">
    <citation type="journal article" date="2021" name="Proc. Natl. Acad. Sci. U.S.A.">
        <title>Three genomes in the algal genus Volvox reveal the fate of a haploid sex-determining region after a transition to homothallism.</title>
        <authorList>
            <person name="Yamamoto K."/>
            <person name="Hamaji T."/>
            <person name="Kawai-Toyooka H."/>
            <person name="Matsuzaki R."/>
            <person name="Takahashi F."/>
            <person name="Nishimura Y."/>
            <person name="Kawachi M."/>
            <person name="Noguchi H."/>
            <person name="Minakuchi Y."/>
            <person name="Umen J.G."/>
            <person name="Toyoda A."/>
            <person name="Nozaki H."/>
        </authorList>
    </citation>
    <scope>NUCLEOTIDE SEQUENCE</scope>
    <source>
        <strain evidence="20">NIES-3785</strain>
        <strain evidence="19">NIES-3786</strain>
    </source>
</reference>
<evidence type="ECO:0000256" key="5">
    <source>
        <dbReference type="ARBA" id="ARBA00022723"/>
    </source>
</evidence>
<gene>
    <name evidence="19" type="ORF">Vretifemale_8627</name>
    <name evidence="20" type="ORF">Vretimale_16433</name>
</gene>
<evidence type="ECO:0000259" key="18">
    <source>
        <dbReference type="Pfam" id="PF08543"/>
    </source>
</evidence>
<dbReference type="PANTHER" id="PTHR20858">
    <property type="entry name" value="PHOSPHOMETHYLPYRIMIDINE KINASE"/>
    <property type="match status" value="1"/>
</dbReference>
<accession>A0A8J4LX98</accession>
<dbReference type="InterPro" id="IPR034291">
    <property type="entry name" value="TMP_synthase"/>
</dbReference>
<dbReference type="InterPro" id="IPR036206">
    <property type="entry name" value="ThiamineP_synth_sf"/>
</dbReference>
<keyword evidence="8" id="KW-0067">ATP-binding</keyword>
<dbReference type="InterPro" id="IPR013749">
    <property type="entry name" value="PM/HMP-P_kinase-1"/>
</dbReference>
<dbReference type="GO" id="GO:0005829">
    <property type="term" value="C:cytosol"/>
    <property type="evidence" value="ECO:0007669"/>
    <property type="project" value="TreeGrafter"/>
</dbReference>
<evidence type="ECO:0000259" key="17">
    <source>
        <dbReference type="Pfam" id="PF03070"/>
    </source>
</evidence>
<dbReference type="InterPro" id="IPR013785">
    <property type="entry name" value="Aldolase_TIM"/>
</dbReference>
<dbReference type="GO" id="GO:0004789">
    <property type="term" value="F:thiamine-phosphate diphosphorylase activity"/>
    <property type="evidence" value="ECO:0007669"/>
    <property type="project" value="UniProtKB-EC"/>
</dbReference>
<organism evidence="20 21">
    <name type="scientific">Volvox reticuliferus</name>
    <dbReference type="NCBI Taxonomy" id="1737510"/>
    <lineage>
        <taxon>Eukaryota</taxon>
        <taxon>Viridiplantae</taxon>
        <taxon>Chlorophyta</taxon>
        <taxon>core chlorophytes</taxon>
        <taxon>Chlorophyceae</taxon>
        <taxon>CS clade</taxon>
        <taxon>Chlamydomonadales</taxon>
        <taxon>Volvocaceae</taxon>
        <taxon>Volvox</taxon>
    </lineage>
</organism>
<dbReference type="GO" id="GO:0005524">
    <property type="term" value="F:ATP binding"/>
    <property type="evidence" value="ECO:0007669"/>
    <property type="project" value="UniProtKB-KW"/>
</dbReference>
<dbReference type="EMBL" id="BNCP01000015">
    <property type="protein sequence ID" value="GIL79239.1"/>
    <property type="molecule type" value="Genomic_DNA"/>
</dbReference>
<dbReference type="PANTHER" id="PTHR20858:SF17">
    <property type="entry name" value="HYDROXYMETHYLPYRIMIDINE_PHOSPHOMETHYLPYRIMIDINE KINASE THI20-RELATED"/>
    <property type="match status" value="1"/>
</dbReference>
<evidence type="ECO:0000256" key="3">
    <source>
        <dbReference type="ARBA" id="ARBA00012830"/>
    </source>
</evidence>
<dbReference type="OrthoDB" id="10028886at2759"/>
<keyword evidence="4" id="KW-0808">Transferase</keyword>
<feature type="domain" description="Thiamine phosphate synthase/TenI" evidence="16">
    <location>
        <begin position="1041"/>
        <end position="1223"/>
    </location>
</feature>
<dbReference type="Proteomes" id="UP000722791">
    <property type="component" value="Unassembled WGS sequence"/>
</dbReference>
<dbReference type="UniPathway" id="UPA00060">
    <property type="reaction ID" value="UER00141"/>
</dbReference>
<dbReference type="InterPro" id="IPR004305">
    <property type="entry name" value="Thiaminase-2/PQQC"/>
</dbReference>
<dbReference type="InterPro" id="IPR029056">
    <property type="entry name" value="Ribokinase-like"/>
</dbReference>
<dbReference type="InterPro" id="IPR036412">
    <property type="entry name" value="HAD-like_sf"/>
</dbReference>
<dbReference type="InterPro" id="IPR004399">
    <property type="entry name" value="HMP/HMP-P_kinase_dom"/>
</dbReference>
<evidence type="ECO:0000256" key="11">
    <source>
        <dbReference type="ARBA" id="ARBA00023268"/>
    </source>
</evidence>
<dbReference type="Gene3D" id="3.20.20.70">
    <property type="entry name" value="Aldolase class I"/>
    <property type="match status" value="1"/>
</dbReference>
<dbReference type="FunFam" id="3.40.1190.20:FF:000003">
    <property type="entry name" value="Phosphomethylpyrimidine kinase ThiD"/>
    <property type="match status" value="1"/>
</dbReference>
<keyword evidence="10" id="KW-0784">Thiamine biosynthesis</keyword>
<comment type="cofactor">
    <cofactor evidence="1">
        <name>Mg(2+)</name>
        <dbReference type="ChEBI" id="CHEBI:18420"/>
    </cofactor>
</comment>
<evidence type="ECO:0000313" key="21">
    <source>
        <dbReference type="Proteomes" id="UP000722791"/>
    </source>
</evidence>
<evidence type="ECO:0000256" key="7">
    <source>
        <dbReference type="ARBA" id="ARBA00022777"/>
    </source>
</evidence>